<dbReference type="FunFam" id="1.10.1200.10:FF:000016">
    <property type="entry name" value="Non-ribosomal peptide synthase"/>
    <property type="match status" value="2"/>
</dbReference>
<dbReference type="Gene3D" id="3.30.559.10">
    <property type="entry name" value="Chloramphenicol acetyltransferase-like domain"/>
    <property type="match status" value="3"/>
</dbReference>
<dbReference type="GO" id="GO:0031177">
    <property type="term" value="F:phosphopantetheine binding"/>
    <property type="evidence" value="ECO:0007669"/>
    <property type="project" value="InterPro"/>
</dbReference>
<feature type="domain" description="Carrier" evidence="6">
    <location>
        <begin position="988"/>
        <end position="1063"/>
    </location>
</feature>
<feature type="domain" description="Carrier" evidence="6">
    <location>
        <begin position="2034"/>
        <end position="2109"/>
    </location>
</feature>
<keyword evidence="4" id="KW-0597">Phosphoprotein</keyword>
<dbReference type="Gene3D" id="3.30.559.30">
    <property type="entry name" value="Nonribosomal peptide synthetase, condensation domain"/>
    <property type="match status" value="3"/>
</dbReference>
<dbReference type="NCBIfam" id="TIGR01733">
    <property type="entry name" value="AA-adenyl-dom"/>
    <property type="match status" value="3"/>
</dbReference>
<dbReference type="FunFam" id="3.40.50.980:FF:000002">
    <property type="entry name" value="Enterobactin synthetase component F"/>
    <property type="match status" value="1"/>
</dbReference>
<dbReference type="PROSITE" id="PS50075">
    <property type="entry name" value="CARRIER"/>
    <property type="match status" value="3"/>
</dbReference>
<dbReference type="FunFam" id="2.30.38.10:FF:000001">
    <property type="entry name" value="Non-ribosomal peptide synthetase PvdI"/>
    <property type="match status" value="3"/>
</dbReference>
<keyword evidence="5" id="KW-0436">Ligase</keyword>
<dbReference type="eggNOG" id="COG1020">
    <property type="taxonomic scope" value="Bacteria"/>
</dbReference>
<dbReference type="SMART" id="SM00823">
    <property type="entry name" value="PKS_PP"/>
    <property type="match status" value="3"/>
</dbReference>
<dbReference type="EMBL" id="FNQS01000007">
    <property type="protein sequence ID" value="SEA70647.1"/>
    <property type="molecule type" value="Genomic_DNA"/>
</dbReference>
<dbReference type="FunFam" id="1.10.1200.10:FF:000005">
    <property type="entry name" value="Nonribosomal peptide synthetase 1"/>
    <property type="match status" value="1"/>
</dbReference>
<dbReference type="PROSITE" id="PS00012">
    <property type="entry name" value="PHOSPHOPANTETHEINE"/>
    <property type="match status" value="3"/>
</dbReference>
<dbReference type="InterPro" id="IPR009081">
    <property type="entry name" value="PP-bd_ACP"/>
</dbReference>
<dbReference type="GO" id="GO:0044550">
    <property type="term" value="P:secondary metabolite biosynthetic process"/>
    <property type="evidence" value="ECO:0007669"/>
    <property type="project" value="UniProtKB-ARBA"/>
</dbReference>
<dbReference type="NCBIfam" id="NF003417">
    <property type="entry name" value="PRK04813.1"/>
    <property type="match status" value="3"/>
</dbReference>
<keyword evidence="8" id="KW-1185">Reference proteome</keyword>
<dbReference type="CDD" id="cd19531">
    <property type="entry name" value="LCL_NRPS-like"/>
    <property type="match status" value="2"/>
</dbReference>
<dbReference type="FunFam" id="3.40.50.980:FF:000001">
    <property type="entry name" value="Non-ribosomal peptide synthetase"/>
    <property type="match status" value="3"/>
</dbReference>
<dbReference type="GO" id="GO:0016874">
    <property type="term" value="F:ligase activity"/>
    <property type="evidence" value="ECO:0007669"/>
    <property type="project" value="UniProtKB-KW"/>
</dbReference>
<dbReference type="PANTHER" id="PTHR45527:SF14">
    <property type="entry name" value="PLIPASTATIN SYNTHASE SUBUNIT B"/>
    <property type="match status" value="1"/>
</dbReference>
<feature type="domain" description="Carrier" evidence="6">
    <location>
        <begin position="3082"/>
        <end position="3157"/>
    </location>
</feature>
<evidence type="ECO:0000259" key="6">
    <source>
        <dbReference type="PROSITE" id="PS50075"/>
    </source>
</evidence>
<keyword evidence="3" id="KW-0596">Phosphopantetheine</keyword>
<dbReference type="InterPro" id="IPR020845">
    <property type="entry name" value="AMP-binding_CS"/>
</dbReference>
<dbReference type="FunFam" id="3.30.300.30:FF:000010">
    <property type="entry name" value="Enterobactin synthetase component F"/>
    <property type="match status" value="2"/>
</dbReference>
<reference evidence="7 8" key="1">
    <citation type="submission" date="2016-10" db="EMBL/GenBank/DDBJ databases">
        <authorList>
            <person name="de Groot N.N."/>
        </authorList>
    </citation>
    <scope>NUCLEOTIDE SEQUENCE [LARGE SCALE GENOMIC DNA]</scope>
    <source>
        <strain evidence="7 8">ATCC 29281</strain>
    </source>
</reference>
<dbReference type="Pfam" id="PF00501">
    <property type="entry name" value="AMP-binding"/>
    <property type="match status" value="3"/>
</dbReference>
<dbReference type="InterPro" id="IPR020806">
    <property type="entry name" value="PKS_PP-bd"/>
</dbReference>
<dbReference type="InterPro" id="IPR023213">
    <property type="entry name" value="CAT-like_dom_sf"/>
</dbReference>
<dbReference type="CDD" id="cd17643">
    <property type="entry name" value="A_NRPS_Cytc1-like"/>
    <property type="match status" value="1"/>
</dbReference>
<dbReference type="SUPFAM" id="SSF52777">
    <property type="entry name" value="CoA-dependent acyltransferases"/>
    <property type="match status" value="6"/>
</dbReference>
<dbReference type="Gene3D" id="3.30.300.30">
    <property type="match status" value="3"/>
</dbReference>
<protein>
    <submittedName>
        <fullName evidence="7">Amino acid adenylation domain-containing protein</fullName>
    </submittedName>
</protein>
<dbReference type="FunFam" id="3.40.50.12780:FF:000012">
    <property type="entry name" value="Non-ribosomal peptide synthetase"/>
    <property type="match status" value="2"/>
</dbReference>
<dbReference type="RefSeq" id="WP_074728741.1">
    <property type="nucleotide sequence ID" value="NZ_FNQS01000007.1"/>
</dbReference>
<dbReference type="GO" id="GO:0043041">
    <property type="term" value="P:amino acid activation for nonribosomal peptide biosynthetic process"/>
    <property type="evidence" value="ECO:0007669"/>
    <property type="project" value="TreeGrafter"/>
</dbReference>
<dbReference type="PANTHER" id="PTHR45527">
    <property type="entry name" value="NONRIBOSOMAL PEPTIDE SYNTHETASE"/>
    <property type="match status" value="1"/>
</dbReference>
<dbReference type="Gene3D" id="1.10.1200.10">
    <property type="entry name" value="ACP-like"/>
    <property type="match status" value="3"/>
</dbReference>
<dbReference type="FunFam" id="3.30.559.30:FF:000001">
    <property type="entry name" value="Non-ribosomal peptide synthetase"/>
    <property type="match status" value="1"/>
</dbReference>
<dbReference type="InterPro" id="IPR036736">
    <property type="entry name" value="ACP-like_sf"/>
</dbReference>
<dbReference type="InterPro" id="IPR000873">
    <property type="entry name" value="AMP-dep_synth/lig_dom"/>
</dbReference>
<dbReference type="CDD" id="cd17651">
    <property type="entry name" value="A_NRPS_VisG_like"/>
    <property type="match status" value="1"/>
</dbReference>
<dbReference type="Pfam" id="PF00550">
    <property type="entry name" value="PP-binding"/>
    <property type="match status" value="3"/>
</dbReference>
<comment type="cofactor">
    <cofactor evidence="1">
        <name>pantetheine 4'-phosphate</name>
        <dbReference type="ChEBI" id="CHEBI:47942"/>
    </cofactor>
</comment>
<dbReference type="GO" id="GO:0005829">
    <property type="term" value="C:cytosol"/>
    <property type="evidence" value="ECO:0007669"/>
    <property type="project" value="TreeGrafter"/>
</dbReference>
<name>A0A1H4DDF1_9GAMM</name>
<dbReference type="InterPro" id="IPR001242">
    <property type="entry name" value="Condensation_dom"/>
</dbReference>
<dbReference type="Pfam" id="PF00668">
    <property type="entry name" value="Condensation"/>
    <property type="match status" value="3"/>
</dbReference>
<evidence type="ECO:0000313" key="7">
    <source>
        <dbReference type="EMBL" id="SEA70647.1"/>
    </source>
</evidence>
<evidence type="ECO:0000256" key="3">
    <source>
        <dbReference type="ARBA" id="ARBA00022450"/>
    </source>
</evidence>
<dbReference type="InterPro" id="IPR025110">
    <property type="entry name" value="AMP-bd_C"/>
</dbReference>
<dbReference type="SUPFAM" id="SSF47336">
    <property type="entry name" value="ACP-like"/>
    <property type="match status" value="3"/>
</dbReference>
<dbReference type="CDD" id="cd05930">
    <property type="entry name" value="A_NRPS"/>
    <property type="match status" value="1"/>
</dbReference>
<dbReference type="SUPFAM" id="SSF56801">
    <property type="entry name" value="Acetyl-CoA synthetase-like"/>
    <property type="match status" value="3"/>
</dbReference>
<evidence type="ECO:0000256" key="2">
    <source>
        <dbReference type="ARBA" id="ARBA00006432"/>
    </source>
</evidence>
<dbReference type="PROSITE" id="PS00455">
    <property type="entry name" value="AMP_BINDING"/>
    <property type="match status" value="3"/>
</dbReference>
<sequence>MSNVDMQPGLTRETQSIHPLNHAQQGIWFAQHLNPEAEAKVFNVAEYLEIPVALNPQRFEMAVRTTVQEIESLRVRLHVSSFDITQSTDVASSWPFPVLDFRQESDPLEKAKQWMEDACNRSFDLEQGPLFSFALIQLAEEHFLFYQCHHHIVMDGYSVSIFIQRVAERYAVFLTGEVATDHDLLGLAQAKRGEQDYDASSRLCRDREYWLEQLANRPDPVSISGRQASCADILHRQRYLPEQTHQLLRQVAEQHNASLPALLITLVAFYLHRITGQEDLLLGMPMTARVGKALRRYPGMMSNVLPLRLRVNPTTTLSAGLEQTKRTVLEVSRHQRYRYETLKADLGMAAGRETLFSTLINILPCHNDSLTFEGAKAKVHNLLLGPVDDLSITLFDRGVNEGIELCLNANAALYHERELAWHLRRISHFLSSAATELSRPVAELPLLLPEERALMRQWHSASAPASSSPFCLHELFEQQAKERPDAVAVSFDGDSLSYDELNRRANPLARQLIAQGVQPDSRVAIALPRGSELIVAILAVLKAGAGYVPLDPSYPQARLQYMLKDSAPDVLITHSSSLPSLGELPQRLSLMVLDGDAPTWTHHSDENIPAASLGLTPHHLAYIIYTSGSTGQPKGVMVEHRNVTRLLTSTQALFDFDHRDIWTLFHSYAFDFSVWEIWGALLHGGRLVVVPQAVTRSPQALYQLVCREGVTVLNQTPGVFRQLTAAQADSPERHALRYVIFGGEALDVAALTPWYQQNPDVDTQLVNMYGITETTVHVTHCPLTAGMPTGDSPIGRPLPDLRLYILDGHGEPVPLGVPGELYVGGAGVTRGYLNQPALTEARFPLDPFYGEAGARMYRTGDLGRWREDGTVEYLGRNDSQVKIRGFRIELGEIGSALQACDGVKEAVVTAIGTEQDKRLVAYFVVDDRGQAPTTEALKAQLGKRLPAFMVPAAYVALDSIPLTSNGKVDSRALPAPDLEAFEHQVYEAPEGDTETTLAAIWRSVLGVEQVGRHDSFFALGGHSLLAVQLISRVRSELQRELSVATLFDCPVLHELAATLDIAPTNGHLPDIMPLAEGVHPPLSLAQQRLWFLSRMDDSARAAYLIAFTIQIEGELNVTALTQALDRIVARHAALRTRIAECDGTPVQVIASDDGGFPLRQITADDPTASSDTAFEPVTDALAYGELTVVGAQEHRLRLSLHHLVADGWSVGIFLQELQSLYTAFSQGSGDPLPPLAIQFGDYAAWQQQHMQGEELRAQQAYWEKQLSGIPDCLTLPSDRPRQPMQDYRGASLNIELEPSLTQDLKSLSQRHGATLFMILLAGWSALMSRLSGQEDVVIGSPVAGRGRQELEPLIGMFVNTLALRVNLSEQPDTVALLAQVKAMTLAAQEHPDLPFEQVVEMLAPARSLSHSPVFQVMLALQNTPEVTFTLPGLNTSLMADPVETAQFDLSLDLREADGRITGRLYYATALFDAATARRYLDYWHALLRGMTADPHQPVQTLPLLPDDERRQLLFGFNATRADYPAENALHTLFEVQAERQPNAAAVECDGERLSYGELNRRANQLAHWLMTQGVRPDGRVAIVLERGCDLIVAMLATLKAGGAYVPIDPSTPTERLAYLLEDSGPQAIITERALRSRMGELSPHPHTFVIDGAARPWTRCPQDNIPLAAVGLTSFHLAYLIYTSGSTGRPKGVMVEHRNIINLVHWHCESFALRSRDCVSSVAGLGFDAAAWEIWSALSIGARLLLPSPAISRDPDQLLAWWSAQPLDVSFLPTPVAELAFVREVAPATLRTLLVGGDRLTRQPFAGARFTLINNYGPTENTVVASSGDICADEALLHIGRPIANTQTYILDARMQPVPVGVCGELYIGGAQVARGYLNRPDLTTERFIPDPFSSEPHARLYRTGDLGRWRANGTIEFLGRSDFQVKIRGFRIELGEIEDALLHCEGIQQAVVVAQGGAAQEKRLIAYYLAEQGTNAPSIDVLREQLLARLPEYMVPMAWVPLESLPLTANGKVDRRALPEPDDSAFARQHYEAPQGKVELALAAIWQALLRVETVGRRDNFFLLGGHSLLAVQLISRIRSEMQRELDLKTLFMHPTLCEMAQALGEKAVPPLPAISRLAAAEPPLSLAQQRLWLLVQMDPAASAAYMITGGIRLQGDLNLAALQQALDRIVLRHAALRTHIVHRDGVDVQAIAPAESGFPLHRLDMSGSQDRPEPFTPSVSITTGPLAQGQLLRISPQEHWLRLALHHIIADGWSVGILMRELGTLYSALSQGQPDPLPPLPIQYGDYAAWQRQHLQGERMQEQQRYWVEQLRGAPDNLMLPTDRPRPPLQSFAGAYKTLTLDADLTQALKTLGQQHGCTLYMTLLAGWSALMSRLSGQDDIVIGSPIAGRDRQEIEPLIGMFVNTLALRVAVTPEMDTAALLAQVRRTTLAAQSHADIPFEQVVEAVAPVRTLSHSPIFQVMMALHNLPDMAIELPELQVSPLPNETATCQFDLNLELREANGLLEGTLYYATALFDEDTAQRYLDYWQRLLRGMVASAAQPVATLPLVSADERQRVLTAFNATESAYPADRCLHELFEMQAHRQATATALVSGERRLSYGELNERANQLAHWLMAEGVRPDDRVAICVARGPDMVVALLGILKAGGAYVPLDPLYPTERLAHMIADCTPLAVLCDDVGRSSLASCSALPPILDLSADEPLWAKSERSDPDPQRIGLTPRHLAYIIYTSGSTGRPKGVAMPHAPLVNLIHWQNQRPAGATLQFASFGFDVASQEILSALIGGGRLIIVPDDVRLDMPRLADLLEQHIERAFIPPSVLPALAQMYRASGRVPPSMEIIASGEALRLGPDVRALFQHSEHVRLHNQYGPAETHVASEFVCPATFSNGVPQPPIGRPIANSRLYILDEKGEPVPVGVAGEIYIGGVGVARGYLNQPALTAERFIRDPFSSEADARMYKTGDRGRWRKNGILDYLGRNDDQVKIRGFRIEPGEVEACLSGCPYVEAAVVVPRECGGEKRLVAYYRGSAKIEAMRAHLVAQLPAYMVPAAWVALTEFPLSPNGKVNRHALPEPGDDAFAHAAFEAPQDETEQAVAAIWLSLLGVERIGRHDNFFELGGHSLLAVQLVSRLRLELDVDVPLAEIFAHPSLSALSERILDLSIEEFDIAELLDMAASMEGEE</sequence>
<evidence type="ECO:0000256" key="4">
    <source>
        <dbReference type="ARBA" id="ARBA00022553"/>
    </source>
</evidence>
<dbReference type="Gene3D" id="3.40.50.980">
    <property type="match status" value="6"/>
</dbReference>
<evidence type="ECO:0000313" key="8">
    <source>
        <dbReference type="Proteomes" id="UP000187280"/>
    </source>
</evidence>
<dbReference type="GeneID" id="97765131"/>
<dbReference type="Proteomes" id="UP000187280">
    <property type="component" value="Unassembled WGS sequence"/>
</dbReference>
<organism evidence="7 8">
    <name type="scientific">Lonsdalea quercina</name>
    <dbReference type="NCBI Taxonomy" id="71657"/>
    <lineage>
        <taxon>Bacteria</taxon>
        <taxon>Pseudomonadati</taxon>
        <taxon>Pseudomonadota</taxon>
        <taxon>Gammaproteobacteria</taxon>
        <taxon>Enterobacterales</taxon>
        <taxon>Pectobacteriaceae</taxon>
        <taxon>Lonsdalea</taxon>
    </lineage>
</organism>
<evidence type="ECO:0000256" key="1">
    <source>
        <dbReference type="ARBA" id="ARBA00001957"/>
    </source>
</evidence>
<proteinExistence type="inferred from homology"/>
<evidence type="ECO:0000256" key="5">
    <source>
        <dbReference type="ARBA" id="ARBA00022598"/>
    </source>
</evidence>
<dbReference type="Gene3D" id="2.30.38.10">
    <property type="entry name" value="Luciferase, Domain 3"/>
    <property type="match status" value="3"/>
</dbReference>
<dbReference type="InterPro" id="IPR010071">
    <property type="entry name" value="AA_adenyl_dom"/>
</dbReference>
<comment type="similarity">
    <text evidence="2">Belongs to the ATP-dependent AMP-binding enzyme family.</text>
</comment>
<dbReference type="InterPro" id="IPR045851">
    <property type="entry name" value="AMP-bd_C_sf"/>
</dbReference>
<dbReference type="Pfam" id="PF13193">
    <property type="entry name" value="AMP-binding_C"/>
    <property type="match status" value="3"/>
</dbReference>
<dbReference type="InterPro" id="IPR006162">
    <property type="entry name" value="Ppantetheine_attach_site"/>
</dbReference>
<accession>A0A1H4DDF1</accession>
<dbReference type="GO" id="GO:0072330">
    <property type="term" value="P:monocarboxylic acid biosynthetic process"/>
    <property type="evidence" value="ECO:0007669"/>
    <property type="project" value="UniProtKB-ARBA"/>
</dbReference>
<gene>
    <name evidence="7" type="ORF">SAMN02982996_02262</name>
</gene>
<dbReference type="STRING" id="71657.SAMN02982996_02262"/>